<dbReference type="EMBL" id="CP089983">
    <property type="protein sequence ID" value="WXB10650.1"/>
    <property type="molecule type" value="Genomic_DNA"/>
</dbReference>
<proteinExistence type="predicted"/>
<protein>
    <submittedName>
        <fullName evidence="1">Uncharacterized protein</fullName>
    </submittedName>
</protein>
<sequence length="413" mass="45271">MKRVSSNVPDLDIRWLSDSGERGLIARPATNNGKFLEQWILNPGVAGGKLTADNTEEQADLVAVSGHGGGGYVYGNALGAKDDNRILLGAHLARHVSDPSTGRLKYLLVPSCSNLSEQWADQWLPILKKEKPVHGVLGYSATYPGDTQGAELMRNFCSALKADPARLLLDVWAEINEKSNPPVAWGAAQRVDARNDNLRDWVTKGLDVHSDSDNVVWHYDHNSFPTGKKLLPSGHADAYEIHFVMDDGTVLQEGNNSVEDADASRGLFPGQRGVVRIRAKHPEDRFSPRDKFTVMFYFFRPLKHEMDLDALLIFDEGLFHSGGAPFARKLIDANELKRPGKTGKVDALEVTSCLGQEVRLPFTVAPGAKNAFPRDPNGPNTHGLYTLGLYPPGARVGGEAQLIWVPKNGAWLK</sequence>
<keyword evidence="2" id="KW-1185">Reference proteome</keyword>
<name>A0ABZ2LN97_9BACT</name>
<dbReference type="RefSeq" id="WP_394840323.1">
    <property type="nucleotide sequence ID" value="NZ_CP089929.1"/>
</dbReference>
<evidence type="ECO:0000313" key="1">
    <source>
        <dbReference type="EMBL" id="WXB10650.1"/>
    </source>
</evidence>
<dbReference type="Proteomes" id="UP001374803">
    <property type="component" value="Chromosome"/>
</dbReference>
<accession>A0ABZ2LN97</accession>
<gene>
    <name evidence="1" type="ORF">LVJ94_25910</name>
</gene>
<evidence type="ECO:0000313" key="2">
    <source>
        <dbReference type="Proteomes" id="UP001374803"/>
    </source>
</evidence>
<organism evidence="1 2">
    <name type="scientific">Pendulispora rubella</name>
    <dbReference type="NCBI Taxonomy" id="2741070"/>
    <lineage>
        <taxon>Bacteria</taxon>
        <taxon>Pseudomonadati</taxon>
        <taxon>Myxococcota</taxon>
        <taxon>Myxococcia</taxon>
        <taxon>Myxococcales</taxon>
        <taxon>Sorangiineae</taxon>
        <taxon>Pendulisporaceae</taxon>
        <taxon>Pendulispora</taxon>
    </lineage>
</organism>
<reference evidence="1" key="1">
    <citation type="submission" date="2021-12" db="EMBL/GenBank/DDBJ databases">
        <title>Discovery of the Pendulisporaceae a myxobacterial family with distinct sporulation behavior and unique specialized metabolism.</title>
        <authorList>
            <person name="Garcia R."/>
            <person name="Popoff A."/>
            <person name="Bader C.D."/>
            <person name="Loehr J."/>
            <person name="Walesch S."/>
            <person name="Walt C."/>
            <person name="Boldt J."/>
            <person name="Bunk B."/>
            <person name="Haeckl F.J.F.P.J."/>
            <person name="Gunesch A.P."/>
            <person name="Birkelbach J."/>
            <person name="Nuebel U."/>
            <person name="Pietschmann T."/>
            <person name="Bach T."/>
            <person name="Mueller R."/>
        </authorList>
    </citation>
    <scope>NUCLEOTIDE SEQUENCE</scope>
    <source>
        <strain evidence="1">MSr11367</strain>
    </source>
</reference>